<protein>
    <submittedName>
        <fullName evidence="3">Glycosyl transferase</fullName>
    </submittedName>
</protein>
<proteinExistence type="predicted"/>
<evidence type="ECO:0000313" key="3">
    <source>
        <dbReference type="EMBL" id="OGZ31577.1"/>
    </source>
</evidence>
<dbReference type="AlphaFoldDB" id="A0A1G2F0W8"/>
<feature type="non-terminal residue" evidence="3">
    <location>
        <position position="281"/>
    </location>
</feature>
<name>A0A1G2F0W8_9BACT</name>
<sequence length="281" mass="32740">MVSLVSVIITTKNEEKNIENCLKSIKNQTYSPDKIEIIIVDNNSSDKTKEIAGKYTDLIFDKGPERSAQRNFGVRQSKGEYFLYLDADMILHPEVISECVELAEKNPKITGLYIPEIITGNSFWSKVRRFERSFYNATAIDCVRFIKKEKFLEVGGFDESMTGPEDWDFDKKIKMAGQVALIKNPVYHNEAEFNLAKYLNKKAYYAKSFDRYADKWGKDDSDIKKQLGFYYRFFGVFIENGKWKKLLSHPILALGMYFLRFMVGIKFLMRNIYNKSKTRAQ</sequence>
<keyword evidence="1" id="KW-0812">Transmembrane</keyword>
<comment type="caution">
    <text evidence="3">The sequence shown here is derived from an EMBL/GenBank/DDBJ whole genome shotgun (WGS) entry which is preliminary data.</text>
</comment>
<dbReference type="SUPFAM" id="SSF53448">
    <property type="entry name" value="Nucleotide-diphospho-sugar transferases"/>
    <property type="match status" value="1"/>
</dbReference>
<dbReference type="InterPro" id="IPR029044">
    <property type="entry name" value="Nucleotide-diphossugar_trans"/>
</dbReference>
<dbReference type="Proteomes" id="UP000176787">
    <property type="component" value="Unassembled WGS sequence"/>
</dbReference>
<dbReference type="Gene3D" id="3.90.550.10">
    <property type="entry name" value="Spore Coat Polysaccharide Biosynthesis Protein SpsA, Chain A"/>
    <property type="match status" value="1"/>
</dbReference>
<accession>A0A1G2F0W8</accession>
<feature type="domain" description="Glycosyltransferase 2-like" evidence="2">
    <location>
        <begin position="6"/>
        <end position="140"/>
    </location>
</feature>
<reference evidence="3 4" key="1">
    <citation type="journal article" date="2016" name="Nat. Commun.">
        <title>Thousands of microbial genomes shed light on interconnected biogeochemical processes in an aquifer system.</title>
        <authorList>
            <person name="Anantharaman K."/>
            <person name="Brown C.T."/>
            <person name="Hug L.A."/>
            <person name="Sharon I."/>
            <person name="Castelle C.J."/>
            <person name="Probst A.J."/>
            <person name="Thomas B.C."/>
            <person name="Singh A."/>
            <person name="Wilkins M.J."/>
            <person name="Karaoz U."/>
            <person name="Brodie E.L."/>
            <person name="Williams K.H."/>
            <person name="Hubbard S.S."/>
            <person name="Banfield J.F."/>
        </authorList>
    </citation>
    <scope>NUCLEOTIDE SEQUENCE [LARGE SCALE GENOMIC DNA]</scope>
</reference>
<dbReference type="PANTHER" id="PTHR43630">
    <property type="entry name" value="POLY-BETA-1,6-N-ACETYL-D-GLUCOSAMINE SYNTHASE"/>
    <property type="match status" value="1"/>
</dbReference>
<keyword evidence="3" id="KW-0808">Transferase</keyword>
<dbReference type="PANTHER" id="PTHR43630:SF2">
    <property type="entry name" value="GLYCOSYLTRANSFERASE"/>
    <property type="match status" value="1"/>
</dbReference>
<evidence type="ECO:0000259" key="2">
    <source>
        <dbReference type="Pfam" id="PF00535"/>
    </source>
</evidence>
<dbReference type="Pfam" id="PF00535">
    <property type="entry name" value="Glycos_transf_2"/>
    <property type="match status" value="1"/>
</dbReference>
<dbReference type="InterPro" id="IPR001173">
    <property type="entry name" value="Glyco_trans_2-like"/>
</dbReference>
<dbReference type="STRING" id="1801726.A3H02_02615"/>
<dbReference type="GO" id="GO:0016740">
    <property type="term" value="F:transferase activity"/>
    <property type="evidence" value="ECO:0007669"/>
    <property type="project" value="UniProtKB-KW"/>
</dbReference>
<keyword evidence="1" id="KW-1133">Transmembrane helix</keyword>
<organism evidence="3 4">
    <name type="scientific">Candidatus Niyogibacteria bacterium RIFCSPLOWO2_12_FULL_41_13</name>
    <dbReference type="NCBI Taxonomy" id="1801726"/>
    <lineage>
        <taxon>Bacteria</taxon>
        <taxon>Candidatus Niyogiibacteriota</taxon>
    </lineage>
</organism>
<evidence type="ECO:0000313" key="4">
    <source>
        <dbReference type="Proteomes" id="UP000176787"/>
    </source>
</evidence>
<evidence type="ECO:0000256" key="1">
    <source>
        <dbReference type="SAM" id="Phobius"/>
    </source>
</evidence>
<gene>
    <name evidence="3" type="ORF">A3H02_02615</name>
</gene>
<dbReference type="EMBL" id="MHMS01000025">
    <property type="protein sequence ID" value="OGZ31577.1"/>
    <property type="molecule type" value="Genomic_DNA"/>
</dbReference>
<feature type="transmembrane region" description="Helical" evidence="1">
    <location>
        <begin position="251"/>
        <end position="269"/>
    </location>
</feature>
<keyword evidence="1" id="KW-0472">Membrane</keyword>